<sequence length="244" mass="28381">MPWYEESFGEDYLIVYRHRNRSKAEREIRSAVEWLHLKPGSEVLDLCCGTGRHSIVLEKIGFKVTGVDLSPVLLNYAQKYAKGEGIQYVQGDMRNLPFKQNAFDVVMNLFTSFGYFTDDAENQKVLDEIARVTRPDGPFLIDFLNREYVKNNLVPESQREEENGMKITEERWIEGDFVRKKIMVTDAKGPREYHERVKMYSREQMMEMMETAGLLVKEVRGDFTGSAYDQETSPRMIFTGRVMG</sequence>
<dbReference type="Gene3D" id="3.40.50.150">
    <property type="entry name" value="Vaccinia Virus protein VP39"/>
    <property type="match status" value="1"/>
</dbReference>
<dbReference type="EMBL" id="FXTI01000009">
    <property type="protein sequence ID" value="SMO83331.1"/>
    <property type="molecule type" value="Genomic_DNA"/>
</dbReference>
<keyword evidence="3" id="KW-1185">Reference proteome</keyword>
<dbReference type="Proteomes" id="UP000315636">
    <property type="component" value="Unassembled WGS sequence"/>
</dbReference>
<keyword evidence="2" id="KW-0808">Transferase</keyword>
<evidence type="ECO:0000313" key="3">
    <source>
        <dbReference type="Proteomes" id="UP000315636"/>
    </source>
</evidence>
<dbReference type="Gene3D" id="2.20.25.110">
    <property type="entry name" value="S-adenosyl-L-methionine-dependent methyltransferases"/>
    <property type="match status" value="1"/>
</dbReference>
<evidence type="ECO:0000313" key="2">
    <source>
        <dbReference type="EMBL" id="SMO83331.1"/>
    </source>
</evidence>
<reference evidence="2 3" key="1">
    <citation type="submission" date="2017-05" db="EMBL/GenBank/DDBJ databases">
        <authorList>
            <person name="Varghese N."/>
            <person name="Submissions S."/>
        </authorList>
    </citation>
    <scope>NUCLEOTIDE SEQUENCE [LARGE SCALE GENOMIC DNA]</scope>
    <source>
        <strain evidence="2 3">DSM 45474</strain>
    </source>
</reference>
<dbReference type="SUPFAM" id="SSF53335">
    <property type="entry name" value="S-adenosyl-L-methionine-dependent methyltransferases"/>
    <property type="match status" value="1"/>
</dbReference>
<feature type="domain" description="Methyltransferase" evidence="1">
    <location>
        <begin position="43"/>
        <end position="137"/>
    </location>
</feature>
<name>A0A521EIN9_9BACL</name>
<evidence type="ECO:0000259" key="1">
    <source>
        <dbReference type="Pfam" id="PF13649"/>
    </source>
</evidence>
<gene>
    <name evidence="2" type="ORF">SAMN06264849_10959</name>
</gene>
<dbReference type="InterPro" id="IPR029063">
    <property type="entry name" value="SAM-dependent_MTases_sf"/>
</dbReference>
<dbReference type="InterPro" id="IPR050508">
    <property type="entry name" value="Methyltransf_Superfamily"/>
</dbReference>
<dbReference type="GO" id="GO:0008168">
    <property type="term" value="F:methyltransferase activity"/>
    <property type="evidence" value="ECO:0007669"/>
    <property type="project" value="UniProtKB-KW"/>
</dbReference>
<dbReference type="GO" id="GO:0032259">
    <property type="term" value="P:methylation"/>
    <property type="evidence" value="ECO:0007669"/>
    <property type="project" value="UniProtKB-KW"/>
</dbReference>
<dbReference type="CDD" id="cd02440">
    <property type="entry name" value="AdoMet_MTases"/>
    <property type="match status" value="1"/>
</dbReference>
<dbReference type="OrthoDB" id="9811589at2"/>
<organism evidence="2 3">
    <name type="scientific">Melghirimyces algeriensis</name>
    <dbReference type="NCBI Taxonomy" id="910412"/>
    <lineage>
        <taxon>Bacteria</taxon>
        <taxon>Bacillati</taxon>
        <taxon>Bacillota</taxon>
        <taxon>Bacilli</taxon>
        <taxon>Bacillales</taxon>
        <taxon>Thermoactinomycetaceae</taxon>
        <taxon>Melghirimyces</taxon>
    </lineage>
</organism>
<accession>A0A521EIN9</accession>
<dbReference type="Pfam" id="PF13649">
    <property type="entry name" value="Methyltransf_25"/>
    <property type="match status" value="1"/>
</dbReference>
<dbReference type="AlphaFoldDB" id="A0A521EIN9"/>
<dbReference type="RefSeq" id="WP_142506200.1">
    <property type="nucleotide sequence ID" value="NZ_FXTI01000009.1"/>
</dbReference>
<keyword evidence="2" id="KW-0489">Methyltransferase</keyword>
<proteinExistence type="predicted"/>
<dbReference type="InterPro" id="IPR041698">
    <property type="entry name" value="Methyltransf_25"/>
</dbReference>
<dbReference type="PANTHER" id="PTHR42912">
    <property type="entry name" value="METHYLTRANSFERASE"/>
    <property type="match status" value="1"/>
</dbReference>
<protein>
    <submittedName>
        <fullName evidence="2">Methyltransferase domain-containing protein</fullName>
    </submittedName>
</protein>